<gene>
    <name evidence="1" type="ORF">DCW74_01895</name>
</gene>
<dbReference type="Proteomes" id="UP000263517">
    <property type="component" value="Unassembled WGS sequence"/>
</dbReference>
<dbReference type="AlphaFoldDB" id="A0A350NZK1"/>
<reference evidence="1 2" key="1">
    <citation type="journal article" date="2018" name="Nat. Biotechnol.">
        <title>A standardized bacterial taxonomy based on genome phylogeny substantially revises the tree of life.</title>
        <authorList>
            <person name="Parks D.H."/>
            <person name="Chuvochina M."/>
            <person name="Waite D.W."/>
            <person name="Rinke C."/>
            <person name="Skarshewski A."/>
            <person name="Chaumeil P.A."/>
            <person name="Hugenholtz P."/>
        </authorList>
    </citation>
    <scope>NUCLEOTIDE SEQUENCE [LARGE SCALE GENOMIC DNA]</scope>
    <source>
        <strain evidence="1">UBA11978</strain>
    </source>
</reference>
<evidence type="ECO:0000313" key="1">
    <source>
        <dbReference type="EMBL" id="HAW74468.1"/>
    </source>
</evidence>
<evidence type="ECO:0000313" key="2">
    <source>
        <dbReference type="Proteomes" id="UP000263517"/>
    </source>
</evidence>
<dbReference type="EMBL" id="DNAN01000066">
    <property type="protein sequence ID" value="HAW74468.1"/>
    <property type="molecule type" value="Genomic_DNA"/>
</dbReference>
<name>A0A350NZK1_9ALTE</name>
<comment type="caution">
    <text evidence="1">The sequence shown here is derived from an EMBL/GenBank/DDBJ whole genome shotgun (WGS) entry which is preliminary data.</text>
</comment>
<proteinExistence type="predicted"/>
<feature type="non-terminal residue" evidence="1">
    <location>
        <position position="172"/>
    </location>
</feature>
<organism evidence="1 2">
    <name type="scientific">Alteromonas australica</name>
    <dbReference type="NCBI Taxonomy" id="589873"/>
    <lineage>
        <taxon>Bacteria</taxon>
        <taxon>Pseudomonadati</taxon>
        <taxon>Pseudomonadota</taxon>
        <taxon>Gammaproteobacteria</taxon>
        <taxon>Alteromonadales</taxon>
        <taxon>Alteromonadaceae</taxon>
        <taxon>Alteromonas/Salinimonas group</taxon>
        <taxon>Alteromonas</taxon>
    </lineage>
</organism>
<protein>
    <submittedName>
        <fullName evidence="1">Uncharacterized protein</fullName>
    </submittedName>
</protein>
<sequence length="172" mass="17428">MATTTFTGPVRSEGGFQVTNKNGTTGAITQTGYSVNATGQLVSMGTRKIQSFAGSLAGTNAASTAYADGDVLVELGTLNTDAPDGLVTPTKFFIHRALIGITTAAGQTLVGSLQLSATSGTATNAAVSSGTEIVGAGVTSFNEQLSATQSITEIDINFNDTAGNYHIFVPNI</sequence>
<accession>A0A350NZK1</accession>